<proteinExistence type="predicted"/>
<keyword evidence="4" id="KW-0418">Kinase</keyword>
<name>A0A1J6WRH9_9BACI</name>
<dbReference type="AlphaFoldDB" id="A0A1J6WRH9"/>
<protein>
    <recommendedName>
        <fullName evidence="2">histidine kinase</fullName>
        <ecNumber evidence="2">2.7.13.3</ecNumber>
    </recommendedName>
</protein>
<dbReference type="SMART" id="SM00387">
    <property type="entry name" value="HATPase_c"/>
    <property type="match status" value="1"/>
</dbReference>
<evidence type="ECO:0000256" key="4">
    <source>
        <dbReference type="ARBA" id="ARBA00022777"/>
    </source>
</evidence>
<dbReference type="SUPFAM" id="SSF55874">
    <property type="entry name" value="ATPase domain of HSP90 chaperone/DNA topoisomerase II/histidine kinase"/>
    <property type="match status" value="1"/>
</dbReference>
<dbReference type="Proteomes" id="UP000182062">
    <property type="component" value="Unassembled WGS sequence"/>
</dbReference>
<sequence length="363" mass="40866">MKTPSKFNWMTLLVIPAISMVFLPFGEEWYGYVLFLILAAAFWRGMKLASYRGLLIILQHGCVCLLMVFFSPWNCWYGIYPAIMAGHLSSFFRITAVNVLLMIVYTLTASFYGAADIGEENWAWITVLIFLLGVPYFLRSQQLYYEMKGELQGANEEIIRLVKLEERGRISRDLHDTLGHTLSLLTLKGELIERLIPVKPDKAVDEARELQEIIRNTLVQTRKLVSDMQTVCLSDEVIQASTMLESAGLDVQVEERADDIPPVIGKILGLCLRECVTNVLKHSQADRCRIILHNSTGSYILEVEDNGRGLEEMNVQKGSGLFGMKERLAMIEGRLDIESVSEGGVKVTINIPMVDVPVKEVTG</sequence>
<dbReference type="Pfam" id="PF07730">
    <property type="entry name" value="HisKA_3"/>
    <property type="match status" value="1"/>
</dbReference>
<dbReference type="PANTHER" id="PTHR24421">
    <property type="entry name" value="NITRATE/NITRITE SENSOR PROTEIN NARX-RELATED"/>
    <property type="match status" value="1"/>
</dbReference>
<dbReference type="Pfam" id="PF02518">
    <property type="entry name" value="HATPase_c"/>
    <property type="match status" value="1"/>
</dbReference>
<dbReference type="GO" id="GO:0046983">
    <property type="term" value="F:protein dimerization activity"/>
    <property type="evidence" value="ECO:0007669"/>
    <property type="project" value="InterPro"/>
</dbReference>
<feature type="transmembrane region" description="Helical" evidence="6">
    <location>
        <begin position="53"/>
        <end position="70"/>
    </location>
</feature>
<keyword evidence="6" id="KW-0812">Transmembrane</keyword>
<dbReference type="GO" id="GO:0016020">
    <property type="term" value="C:membrane"/>
    <property type="evidence" value="ECO:0007669"/>
    <property type="project" value="InterPro"/>
</dbReference>
<evidence type="ECO:0000256" key="2">
    <source>
        <dbReference type="ARBA" id="ARBA00012438"/>
    </source>
</evidence>
<dbReference type="GO" id="GO:0000155">
    <property type="term" value="F:phosphorelay sensor kinase activity"/>
    <property type="evidence" value="ECO:0007669"/>
    <property type="project" value="InterPro"/>
</dbReference>
<dbReference type="RefSeq" id="WP_071619637.1">
    <property type="nucleotide sequence ID" value="NZ_MINN01000106.1"/>
</dbReference>
<evidence type="ECO:0000256" key="6">
    <source>
        <dbReference type="SAM" id="Phobius"/>
    </source>
</evidence>
<keyword evidence="9" id="KW-1185">Reference proteome</keyword>
<dbReference type="InterPro" id="IPR011712">
    <property type="entry name" value="Sig_transdc_His_kin_sub3_dim/P"/>
</dbReference>
<dbReference type="CDD" id="cd16917">
    <property type="entry name" value="HATPase_UhpB-NarQ-NarX-like"/>
    <property type="match status" value="1"/>
</dbReference>
<dbReference type="InterPro" id="IPR036890">
    <property type="entry name" value="HATPase_C_sf"/>
</dbReference>
<keyword evidence="6" id="KW-0472">Membrane</keyword>
<feature type="domain" description="Histidine kinase/HSP90-like ATPase" evidence="7">
    <location>
        <begin position="263"/>
        <end position="355"/>
    </location>
</feature>
<keyword evidence="3" id="KW-0808">Transferase</keyword>
<dbReference type="Gene3D" id="1.20.5.1930">
    <property type="match status" value="1"/>
</dbReference>
<feature type="transmembrane region" description="Helical" evidence="6">
    <location>
        <begin position="29"/>
        <end position="46"/>
    </location>
</feature>
<dbReference type="EMBL" id="MINN01000106">
    <property type="protein sequence ID" value="OIU70511.1"/>
    <property type="molecule type" value="Genomic_DNA"/>
</dbReference>
<dbReference type="InterPro" id="IPR050482">
    <property type="entry name" value="Sensor_HK_TwoCompSys"/>
</dbReference>
<organism evidence="8 9">
    <name type="scientific">Rossellomorea aquimaris</name>
    <dbReference type="NCBI Taxonomy" id="189382"/>
    <lineage>
        <taxon>Bacteria</taxon>
        <taxon>Bacillati</taxon>
        <taxon>Bacillota</taxon>
        <taxon>Bacilli</taxon>
        <taxon>Bacillales</taxon>
        <taxon>Bacillaceae</taxon>
        <taxon>Rossellomorea</taxon>
    </lineage>
</organism>
<feature type="transmembrane region" description="Helical" evidence="6">
    <location>
        <begin position="99"/>
        <end position="115"/>
    </location>
</feature>
<evidence type="ECO:0000313" key="8">
    <source>
        <dbReference type="EMBL" id="OIU70511.1"/>
    </source>
</evidence>
<dbReference type="Gene3D" id="3.30.565.10">
    <property type="entry name" value="Histidine kinase-like ATPase, C-terminal domain"/>
    <property type="match status" value="1"/>
</dbReference>
<dbReference type="InterPro" id="IPR003594">
    <property type="entry name" value="HATPase_dom"/>
</dbReference>
<feature type="transmembrane region" description="Helical" evidence="6">
    <location>
        <begin position="7"/>
        <end position="23"/>
    </location>
</feature>
<evidence type="ECO:0000256" key="5">
    <source>
        <dbReference type="ARBA" id="ARBA00023012"/>
    </source>
</evidence>
<feature type="transmembrane region" description="Helical" evidence="6">
    <location>
        <begin position="121"/>
        <end position="138"/>
    </location>
</feature>
<gene>
    <name evidence="8" type="ORF">BHE18_12455</name>
</gene>
<evidence type="ECO:0000313" key="9">
    <source>
        <dbReference type="Proteomes" id="UP000182062"/>
    </source>
</evidence>
<evidence type="ECO:0000256" key="1">
    <source>
        <dbReference type="ARBA" id="ARBA00000085"/>
    </source>
</evidence>
<accession>A0A1J6WRH9</accession>
<evidence type="ECO:0000256" key="3">
    <source>
        <dbReference type="ARBA" id="ARBA00022679"/>
    </source>
</evidence>
<keyword evidence="5" id="KW-0902">Two-component regulatory system</keyword>
<dbReference type="EC" id="2.7.13.3" evidence="2"/>
<comment type="caution">
    <text evidence="8">The sequence shown here is derived from an EMBL/GenBank/DDBJ whole genome shotgun (WGS) entry which is preliminary data.</text>
</comment>
<dbReference type="PANTHER" id="PTHR24421:SF63">
    <property type="entry name" value="SENSOR HISTIDINE KINASE DESK"/>
    <property type="match status" value="1"/>
</dbReference>
<reference evidence="8 9" key="1">
    <citation type="submission" date="2016-09" db="EMBL/GenBank/DDBJ databases">
        <title>Bacillus aquimaris SAMM genome sequence reveals colonization and biosurfactant production capacities.</title>
        <authorList>
            <person name="Waghmode S.R."/>
            <person name="Suryavanshi M.V."/>
        </authorList>
    </citation>
    <scope>NUCLEOTIDE SEQUENCE [LARGE SCALE GENOMIC DNA]</scope>
    <source>
        <strain evidence="8 9">SAMM</strain>
    </source>
</reference>
<keyword evidence="6" id="KW-1133">Transmembrane helix</keyword>
<evidence type="ECO:0000259" key="7">
    <source>
        <dbReference type="SMART" id="SM00387"/>
    </source>
</evidence>
<comment type="catalytic activity">
    <reaction evidence="1">
        <text>ATP + protein L-histidine = ADP + protein N-phospho-L-histidine.</text>
        <dbReference type="EC" id="2.7.13.3"/>
    </reaction>
</comment>